<dbReference type="InterPro" id="IPR000952">
    <property type="entry name" value="AB_hydrolase_4_CS"/>
</dbReference>
<feature type="coiled-coil region" evidence="2">
    <location>
        <begin position="111"/>
        <end position="138"/>
    </location>
</feature>
<evidence type="ECO:0000256" key="3">
    <source>
        <dbReference type="SAM" id="MobiDB-lite"/>
    </source>
</evidence>
<dbReference type="EMBL" id="CAJNJA010012842">
    <property type="protein sequence ID" value="CAE7306408.1"/>
    <property type="molecule type" value="Genomic_DNA"/>
</dbReference>
<dbReference type="PROSITE" id="PS01133">
    <property type="entry name" value="UPF0017"/>
    <property type="match status" value="1"/>
</dbReference>
<keyword evidence="7" id="KW-1185">Reference proteome</keyword>
<sequence length="1332" mass="145616">EAEARTDAAAQLQAAMAAADAALQSTMPEEGLGSAIEDLGRALRRAETCEVSPDLVQQGRDKLEECQRRLQTLEAGRAEAALLEAMKGSDMSQLELAIDRASSAGVRAEVIDRAQEHLRGLEAKEEAARATLLALNELLAAMKLSDLHALQKALDAAKSGGVSDEILLQGEQKLAFLLEQQEAEAQLLKAITGDMATLTAALVRAEAAKVDGQVCARARDALLRMKRYEAEHATEELIAAMAGEDAKALELALLRAREVEVDANLIQDAEAALQDLRELAQHGPERREAEAELQAAIDTGDLVLLEAALAKARALRVSEEVLRAAQSVLTAAEAQSDLFRAMDGRNIQALMAALQRAETAGVDAGYLHMAQERLRALQEAQADHAEDDILHTLQQREHDFDVPRRPSLHHADSSSHTSLDARPPRATYMTQRSEGSVEGSGPEGRPQEQQQGQKEGSISAVAYGSDPHRWRHTHALEIWAVEWSCSQASLHRSTSRREARLFRAGCRELPGIRLQASGCQTWLGVEHKGTLARAPPLGCSYAAPAQPAALGETAVRLQLLAQDLHAVEEKRFAYTTPKSFLELIKLYSGMLGKQVFALADKKSRLSSGLIKLRATQEEVANLEEDLQEKAVIVKEKAEKADTFAEEVGREKTKVNTEAEKANIEAVKCAQIAQQVAEKKEDCMRDLDAALPLVNQAEAALDVLDKKEFNELKALTRPPDDVAKVCETALHLLAGIDPAIETDKKGRAKDKTWKGIQKMMTNPEKFLAQLKGFKLVIDEGKVPPQNVEEARKIKDGLGEDFYPDNMKKKSQAAGGLSEFVINIIKYYDVVCQVEPKKRSLQEATETLEKANERHREVTGMVKDYGRQGRPAAVSSFAMSRAVWRPSALAGLGLLARSWSVSFLAPLDAPRLNASPRSSTASALSRTSRFQGKTFSRSSVTAACLPETFVPPTRDGNEGVYVSEDSCLAELAGSIENLGTWQHWYRPPWFLKQGDLMTLFAALCRSSADLTFKRHIITTKDSGALALDLVVKDSRGRTAPGIASQAPLVLLLPGLGGSSQGGYVKNMANKLTSSGFAVGVLNMRGCAGCSLRTPRFFSAYRGSTNDVREAVDYVRSHLVKPSQKEKPVFLLGWSLGANILINTLAEQGRDTRSLKTKSFVNGGVALCATHCLVRCGQQARDHWVTKYVYSRFVTRNLRNCLQPLSRYGGPVPGWNGTDMRVDSLRLQSAQEVFDIDEALIRRMFGYNSVDEYYYDASSCRRVEQVAVPLLMVSAADDPMSTGWVPFGKVRANPNIMLAYTSHGGHLGWQDDSNALRSGWVEEATAAFLQKLKTP</sequence>
<feature type="domain" description="Dynein heavy chain coiled coil stalk" evidence="5">
    <location>
        <begin position="604"/>
        <end position="856"/>
    </location>
</feature>
<evidence type="ECO:0000259" key="5">
    <source>
        <dbReference type="Pfam" id="PF12777"/>
    </source>
</evidence>
<evidence type="ECO:0008006" key="8">
    <source>
        <dbReference type="Google" id="ProtNLM"/>
    </source>
</evidence>
<dbReference type="PANTHER" id="PTHR10794">
    <property type="entry name" value="ABHYDROLASE DOMAIN-CONTAINING PROTEIN"/>
    <property type="match status" value="1"/>
</dbReference>
<dbReference type="InterPro" id="IPR024743">
    <property type="entry name" value="Dynein_HC_stalk"/>
</dbReference>
<feature type="coiled-coil region" evidence="2">
    <location>
        <begin position="832"/>
        <end position="859"/>
    </location>
</feature>
<keyword evidence="2" id="KW-0175">Coiled coil</keyword>
<dbReference type="PANTHER" id="PTHR10794:SF63">
    <property type="entry name" value="ALPHA_BETA HYDROLASE 1, ISOFORM A"/>
    <property type="match status" value="1"/>
</dbReference>
<comment type="caution">
    <text evidence="6">The sequence shown here is derived from an EMBL/GenBank/DDBJ whole genome shotgun (WGS) entry which is preliminary data.</text>
</comment>
<dbReference type="OrthoDB" id="430116at2759"/>
<dbReference type="GO" id="GO:0034338">
    <property type="term" value="F:short-chain carboxylesterase activity"/>
    <property type="evidence" value="ECO:0007669"/>
    <property type="project" value="TreeGrafter"/>
</dbReference>
<evidence type="ECO:0000256" key="1">
    <source>
        <dbReference type="ARBA" id="ARBA00010884"/>
    </source>
</evidence>
<feature type="compositionally biased region" description="Low complexity" evidence="3">
    <location>
        <begin position="433"/>
        <end position="457"/>
    </location>
</feature>
<dbReference type="SUPFAM" id="SSF53474">
    <property type="entry name" value="alpha/beta-Hydrolases"/>
    <property type="match status" value="1"/>
</dbReference>
<comment type="similarity">
    <text evidence="1">Belongs to the AB hydrolase superfamily. AB hydrolase 4 family.</text>
</comment>
<dbReference type="Gene3D" id="3.40.50.1820">
    <property type="entry name" value="alpha/beta hydrolase"/>
    <property type="match status" value="1"/>
</dbReference>
<evidence type="ECO:0000256" key="2">
    <source>
        <dbReference type="SAM" id="Coils"/>
    </source>
</evidence>
<dbReference type="GO" id="GO:0047372">
    <property type="term" value="F:monoacylglycerol lipase activity"/>
    <property type="evidence" value="ECO:0007669"/>
    <property type="project" value="TreeGrafter"/>
</dbReference>
<dbReference type="InterPro" id="IPR022742">
    <property type="entry name" value="Hydrolase_4"/>
</dbReference>
<feature type="coiled-coil region" evidence="2">
    <location>
        <begin position="605"/>
        <end position="664"/>
    </location>
</feature>
<dbReference type="Proteomes" id="UP000601435">
    <property type="component" value="Unassembled WGS sequence"/>
</dbReference>
<dbReference type="InterPro" id="IPR050960">
    <property type="entry name" value="AB_hydrolase_4_sf"/>
</dbReference>
<feature type="compositionally biased region" description="Basic and acidic residues" evidence="3">
    <location>
        <begin position="403"/>
        <end position="413"/>
    </location>
</feature>
<feature type="non-terminal residue" evidence="6">
    <location>
        <position position="1332"/>
    </location>
</feature>
<proteinExistence type="inferred from homology"/>
<dbReference type="InterPro" id="IPR029058">
    <property type="entry name" value="AB_hydrolase_fold"/>
</dbReference>
<name>A0A812NGV4_9DINO</name>
<dbReference type="Pfam" id="PF12777">
    <property type="entry name" value="MT"/>
    <property type="match status" value="1"/>
</dbReference>
<feature type="domain" description="Serine aminopeptidase S33" evidence="4">
    <location>
        <begin position="1046"/>
        <end position="1277"/>
    </location>
</feature>
<evidence type="ECO:0000313" key="7">
    <source>
        <dbReference type="Proteomes" id="UP000601435"/>
    </source>
</evidence>
<reference evidence="6" key="1">
    <citation type="submission" date="2021-02" db="EMBL/GenBank/DDBJ databases">
        <authorList>
            <person name="Dougan E. K."/>
            <person name="Rhodes N."/>
            <person name="Thang M."/>
            <person name="Chan C."/>
        </authorList>
    </citation>
    <scope>NUCLEOTIDE SEQUENCE</scope>
</reference>
<protein>
    <recommendedName>
        <fullName evidence="8">Embryogenesis-associated protein EMB8</fullName>
    </recommendedName>
</protein>
<dbReference type="Gene3D" id="1.20.920.20">
    <property type="match status" value="1"/>
</dbReference>
<gene>
    <name evidence="6" type="ORF">SNEC2469_LOCUS7600</name>
</gene>
<accession>A0A812NGV4</accession>
<organism evidence="6 7">
    <name type="scientific">Symbiodinium necroappetens</name>
    <dbReference type="NCBI Taxonomy" id="1628268"/>
    <lineage>
        <taxon>Eukaryota</taxon>
        <taxon>Sar</taxon>
        <taxon>Alveolata</taxon>
        <taxon>Dinophyceae</taxon>
        <taxon>Suessiales</taxon>
        <taxon>Symbiodiniaceae</taxon>
        <taxon>Symbiodinium</taxon>
    </lineage>
</organism>
<evidence type="ECO:0000259" key="4">
    <source>
        <dbReference type="Pfam" id="PF12146"/>
    </source>
</evidence>
<evidence type="ECO:0000313" key="6">
    <source>
        <dbReference type="EMBL" id="CAE7306408.1"/>
    </source>
</evidence>
<feature type="region of interest" description="Disordered" evidence="3">
    <location>
        <begin position="403"/>
        <end position="457"/>
    </location>
</feature>
<dbReference type="Pfam" id="PF12146">
    <property type="entry name" value="Hydrolase_4"/>
    <property type="match status" value="1"/>
</dbReference>